<sequence length="399" mass="44650">MKRLFYLCLFMLGGLTAGAQTVRVAAPLKSEDYIIRNGNLDNAWYCIRKDKQATVAFLGGSITHMEGWRDMVCKYLSDTYRGTNFNFIAAGIPSLGSLPHAFRFQRDVLDKGKVDLLFIESAVNDHVNGTDETTQRRALEGIVRHMLSANPDANIVLMAFVDPDKMADYKAGKIPAEVQVHADIARKYHLPFINLAREITDRINAREFTWQDDFKDLHPSPFGQGLYFNTIRQLLDGAFKRPVPAKLIAAQLPMPADSFNYQYASYADIHEATNKNGFQLVESWQPDDNTATRPGFVHVPVLVSDSSGGSLEFTFTGRAVGIGVLSGPDAGTIQYSIDGQPMKEKDVYTEWSKDLYLPWYLLLGDGLTQEKHILRLQTGGPHTGSTKNICRIVYFLVNK</sequence>
<dbReference type="Pfam" id="PF13472">
    <property type="entry name" value="Lipase_GDSL_2"/>
    <property type="match status" value="1"/>
</dbReference>
<dbReference type="CDD" id="cd00229">
    <property type="entry name" value="SGNH_hydrolase"/>
    <property type="match status" value="1"/>
</dbReference>
<reference evidence="3 4" key="1">
    <citation type="submission" date="2019-09" db="EMBL/GenBank/DDBJ databases">
        <title>Chitinophaga ginsengihumi sp. nov., isolated from soil of ginseng rhizosphere.</title>
        <authorList>
            <person name="Lee J."/>
        </authorList>
    </citation>
    <scope>NUCLEOTIDE SEQUENCE [LARGE SCALE GENOMIC DNA]</scope>
    <source>
        <strain evidence="3 4">BN140078</strain>
    </source>
</reference>
<evidence type="ECO:0000256" key="1">
    <source>
        <dbReference type="SAM" id="SignalP"/>
    </source>
</evidence>
<dbReference type="InterPro" id="IPR013830">
    <property type="entry name" value="SGNH_hydro"/>
</dbReference>
<dbReference type="Proteomes" id="UP000324611">
    <property type="component" value="Unassembled WGS sequence"/>
</dbReference>
<evidence type="ECO:0000313" key="4">
    <source>
        <dbReference type="Proteomes" id="UP000324611"/>
    </source>
</evidence>
<accession>A0A5B2VYH6</accession>
<dbReference type="InterPro" id="IPR036514">
    <property type="entry name" value="SGNH_hydro_sf"/>
</dbReference>
<dbReference type="EMBL" id="VUOC01000002">
    <property type="protein sequence ID" value="KAA2243237.1"/>
    <property type="molecule type" value="Genomic_DNA"/>
</dbReference>
<reference evidence="3 4" key="2">
    <citation type="submission" date="2019-09" db="EMBL/GenBank/DDBJ databases">
        <authorList>
            <person name="Jin C."/>
        </authorList>
    </citation>
    <scope>NUCLEOTIDE SEQUENCE [LARGE SCALE GENOMIC DNA]</scope>
    <source>
        <strain evidence="3 4">BN140078</strain>
    </source>
</reference>
<feature type="domain" description="SGNH hydrolase-type esterase" evidence="2">
    <location>
        <begin position="57"/>
        <end position="224"/>
    </location>
</feature>
<dbReference type="PANTHER" id="PTHR34407">
    <property type="entry name" value="EXPRESSED PROTEIN"/>
    <property type="match status" value="1"/>
</dbReference>
<dbReference type="SUPFAM" id="SSF52266">
    <property type="entry name" value="SGNH hydrolase"/>
    <property type="match status" value="1"/>
</dbReference>
<comment type="caution">
    <text evidence="3">The sequence shown here is derived from an EMBL/GenBank/DDBJ whole genome shotgun (WGS) entry which is preliminary data.</text>
</comment>
<keyword evidence="1" id="KW-0732">Signal</keyword>
<dbReference type="PANTHER" id="PTHR34407:SF1">
    <property type="entry name" value="SGNH HYDROLASE-TYPE ESTERASE DOMAIN-CONTAINING PROTEIN"/>
    <property type="match status" value="1"/>
</dbReference>
<evidence type="ECO:0000313" key="3">
    <source>
        <dbReference type="EMBL" id="KAA2243237.1"/>
    </source>
</evidence>
<feature type="chain" id="PRO_5022670079" evidence="1">
    <location>
        <begin position="20"/>
        <end position="399"/>
    </location>
</feature>
<keyword evidence="3" id="KW-0378">Hydrolase</keyword>
<dbReference type="AlphaFoldDB" id="A0A5B2VYH6"/>
<organism evidence="3 4">
    <name type="scientific">Chitinophaga agrisoli</name>
    <dbReference type="NCBI Taxonomy" id="2607653"/>
    <lineage>
        <taxon>Bacteria</taxon>
        <taxon>Pseudomonadati</taxon>
        <taxon>Bacteroidota</taxon>
        <taxon>Chitinophagia</taxon>
        <taxon>Chitinophagales</taxon>
        <taxon>Chitinophagaceae</taxon>
        <taxon>Chitinophaga</taxon>
    </lineage>
</organism>
<proteinExistence type="predicted"/>
<keyword evidence="4" id="KW-1185">Reference proteome</keyword>
<evidence type="ECO:0000259" key="2">
    <source>
        <dbReference type="Pfam" id="PF13472"/>
    </source>
</evidence>
<name>A0A5B2VYH6_9BACT</name>
<dbReference type="Gene3D" id="2.60.120.260">
    <property type="entry name" value="Galactose-binding domain-like"/>
    <property type="match status" value="1"/>
</dbReference>
<dbReference type="GO" id="GO:0016788">
    <property type="term" value="F:hydrolase activity, acting on ester bonds"/>
    <property type="evidence" value="ECO:0007669"/>
    <property type="project" value="UniProtKB-ARBA"/>
</dbReference>
<feature type="signal peptide" evidence="1">
    <location>
        <begin position="1"/>
        <end position="19"/>
    </location>
</feature>
<gene>
    <name evidence="3" type="ORF">F0L74_12035</name>
</gene>
<dbReference type="Gene3D" id="3.40.50.1110">
    <property type="entry name" value="SGNH hydrolase"/>
    <property type="match status" value="1"/>
</dbReference>
<protein>
    <submittedName>
        <fullName evidence="3">SGNH/GDSL hydrolase family protein</fullName>
    </submittedName>
</protein>
<dbReference type="RefSeq" id="WP_149838113.1">
    <property type="nucleotide sequence ID" value="NZ_VUOC01000002.1"/>
</dbReference>